<dbReference type="Proteomes" id="UP000007809">
    <property type="component" value="Chromosome"/>
</dbReference>
<keyword evidence="2" id="KW-1185">Reference proteome</keyword>
<dbReference type="AlphaFoldDB" id="F4CM70"/>
<reference evidence="1 2" key="1">
    <citation type="journal article" date="2011" name="J. Bacteriol.">
        <title>Genome sequence of the 1,4-dioxane-degrading Pseudonocardia dioxanivorans strain CB1190.</title>
        <authorList>
            <person name="Sales C.M."/>
            <person name="Mahendra S."/>
            <person name="Grostern A."/>
            <person name="Parales R.E."/>
            <person name="Goodwin L.A."/>
            <person name="Woyke T."/>
            <person name="Nolan M."/>
            <person name="Lapidus A."/>
            <person name="Chertkov O."/>
            <person name="Ovchinnikova G."/>
            <person name="Sczyrba A."/>
            <person name="Alvarez-Cohen L."/>
        </authorList>
    </citation>
    <scope>NUCLEOTIDE SEQUENCE [LARGE SCALE GENOMIC DNA]</scope>
    <source>
        <strain evidence="2">ATCC 55486 / DSM 44775 / JCM 13855 / CB1190</strain>
    </source>
</reference>
<dbReference type="STRING" id="675635.Psed_0487"/>
<sequence length="60" mass="6191">MPVMISGYEGHVGIDNSDLRLWWPDLPATTADAEFDAAAEADATDAAPVDALMAPGTTAS</sequence>
<dbReference type="KEGG" id="pdx:Psed_0487"/>
<protein>
    <submittedName>
        <fullName evidence="1">Uncharacterized protein</fullName>
    </submittedName>
</protein>
<gene>
    <name evidence="1" type="ordered locus">Psed_0487</name>
</gene>
<dbReference type="HOGENOM" id="CLU_2938395_0_0_11"/>
<proteinExistence type="predicted"/>
<dbReference type="EMBL" id="CP002593">
    <property type="protein sequence ID" value="AEA22753.1"/>
    <property type="molecule type" value="Genomic_DNA"/>
</dbReference>
<name>F4CM70_PSEUX</name>
<evidence type="ECO:0000313" key="2">
    <source>
        <dbReference type="Proteomes" id="UP000007809"/>
    </source>
</evidence>
<accession>F4CM70</accession>
<evidence type="ECO:0000313" key="1">
    <source>
        <dbReference type="EMBL" id="AEA22753.1"/>
    </source>
</evidence>
<organism evidence="1 2">
    <name type="scientific">Pseudonocardia dioxanivorans (strain ATCC 55486 / DSM 44775 / JCM 13855 / CB1190)</name>
    <dbReference type="NCBI Taxonomy" id="675635"/>
    <lineage>
        <taxon>Bacteria</taxon>
        <taxon>Bacillati</taxon>
        <taxon>Actinomycetota</taxon>
        <taxon>Actinomycetes</taxon>
        <taxon>Pseudonocardiales</taxon>
        <taxon>Pseudonocardiaceae</taxon>
        <taxon>Pseudonocardia</taxon>
    </lineage>
</organism>